<dbReference type="Gene3D" id="3.10.129.10">
    <property type="entry name" value="Hotdog Thioesterase"/>
    <property type="match status" value="1"/>
</dbReference>
<dbReference type="PANTHER" id="PTHR43664:SF1">
    <property type="entry name" value="BETA-METHYLMALYL-COA DEHYDRATASE"/>
    <property type="match status" value="1"/>
</dbReference>
<reference evidence="1 2" key="1">
    <citation type="submission" date="2016-09" db="EMBL/GenBank/DDBJ databases">
        <title>Pseudonocardia autotrophica DSM535, a candidate organism with high potential of specific P450 cytochromes.</title>
        <authorList>
            <person name="Grumaz C."/>
            <person name="Vainshtein Y."/>
            <person name="Kirstahler P."/>
            <person name="Sohn K."/>
        </authorList>
    </citation>
    <scope>NUCLEOTIDE SEQUENCE [LARGE SCALE GENOMIC DNA]</scope>
    <source>
        <strain evidence="1 2">DSM 535</strain>
    </source>
</reference>
<dbReference type="OrthoDB" id="9796589at2"/>
<dbReference type="RefSeq" id="WP_085912770.1">
    <property type="nucleotide sequence ID" value="NZ_AP018920.1"/>
</dbReference>
<keyword evidence="2" id="KW-1185">Reference proteome</keyword>
<comment type="caution">
    <text evidence="1">The sequence shown here is derived from an EMBL/GenBank/DDBJ whole genome shotgun (WGS) entry which is preliminary data.</text>
</comment>
<dbReference type="SUPFAM" id="SSF54637">
    <property type="entry name" value="Thioesterase/thiol ester dehydrase-isomerase"/>
    <property type="match status" value="1"/>
</dbReference>
<dbReference type="PANTHER" id="PTHR43664">
    <property type="entry name" value="MONOAMINE OXIDASE-RELATED"/>
    <property type="match status" value="1"/>
</dbReference>
<organism evidence="1 2">
    <name type="scientific">Pseudonocardia autotrophica</name>
    <name type="common">Amycolata autotrophica</name>
    <name type="synonym">Nocardia autotrophica</name>
    <dbReference type="NCBI Taxonomy" id="2074"/>
    <lineage>
        <taxon>Bacteria</taxon>
        <taxon>Bacillati</taxon>
        <taxon>Actinomycetota</taxon>
        <taxon>Actinomycetes</taxon>
        <taxon>Pseudonocardiales</taxon>
        <taxon>Pseudonocardiaceae</taxon>
        <taxon>Pseudonocardia</taxon>
    </lineage>
</organism>
<dbReference type="InterPro" id="IPR052342">
    <property type="entry name" value="MCH/BMMD"/>
</dbReference>
<dbReference type="InterPro" id="IPR029069">
    <property type="entry name" value="HotDog_dom_sf"/>
</dbReference>
<dbReference type="GO" id="GO:0016829">
    <property type="term" value="F:lyase activity"/>
    <property type="evidence" value="ECO:0007669"/>
    <property type="project" value="InterPro"/>
</dbReference>
<evidence type="ECO:0000313" key="2">
    <source>
        <dbReference type="Proteomes" id="UP000194360"/>
    </source>
</evidence>
<dbReference type="CDD" id="cd03451">
    <property type="entry name" value="FkbR2"/>
    <property type="match status" value="1"/>
</dbReference>
<accession>A0A1Y2MZX5</accession>
<dbReference type="EMBL" id="MIGB01000011">
    <property type="protein sequence ID" value="OSY40756.1"/>
    <property type="molecule type" value="Genomic_DNA"/>
</dbReference>
<proteinExistence type="predicted"/>
<sequence>MSSSTGERTDPVLADFPIRQRGAYLEKFEPGETFAHHWGRTLSAADNSVFSTALCNWNPMHLDADYARAHGHTDVVVNPMLVLCTVIGLSVEDLSESGGPFLGIEECAFPMPVHPGDTLTATSEVLAVRGSRSRPDTGIVTWRTTGRNQRGETVCSYVRSNLVAKRGPR</sequence>
<protein>
    <submittedName>
        <fullName evidence="1">Bifunctional protein PaaZ</fullName>
    </submittedName>
</protein>
<evidence type="ECO:0000313" key="1">
    <source>
        <dbReference type="EMBL" id="OSY40756.1"/>
    </source>
</evidence>
<dbReference type="Pfam" id="PF19315">
    <property type="entry name" value="MC_hydratase"/>
    <property type="match status" value="1"/>
</dbReference>
<dbReference type="STRING" id="2074.BG845_02514"/>
<dbReference type="AlphaFoldDB" id="A0A1Y2MZX5"/>
<gene>
    <name evidence="1" type="primary">paaZ_2</name>
    <name evidence="1" type="ORF">BG845_02514</name>
</gene>
<name>A0A1Y2MZX5_PSEAH</name>
<dbReference type="InterPro" id="IPR048274">
    <property type="entry name" value="MC_hydratase"/>
</dbReference>
<dbReference type="Proteomes" id="UP000194360">
    <property type="component" value="Unassembled WGS sequence"/>
</dbReference>